<keyword evidence="1" id="KW-0472">Membrane</keyword>
<protein>
    <submittedName>
        <fullName evidence="2">Uncharacterized protein</fullName>
    </submittedName>
</protein>
<dbReference type="EMBL" id="LR593887">
    <property type="protein sequence ID" value="VTS06653.1"/>
    <property type="molecule type" value="Genomic_DNA"/>
</dbReference>
<dbReference type="KEGG" id="tim:GMBLW1_45470"/>
<evidence type="ECO:0000313" key="3">
    <source>
        <dbReference type="Proteomes" id="UP000464378"/>
    </source>
</evidence>
<feature type="transmembrane region" description="Helical" evidence="1">
    <location>
        <begin position="32"/>
        <end position="49"/>
    </location>
</feature>
<reference evidence="2" key="1">
    <citation type="submission" date="2019-04" db="EMBL/GenBank/DDBJ databases">
        <authorList>
            <consortium name="Science for Life Laboratories"/>
        </authorList>
    </citation>
    <scope>NUCLEOTIDE SEQUENCE</scope>
    <source>
        <strain evidence="2">MBLW1</strain>
    </source>
</reference>
<evidence type="ECO:0000313" key="2">
    <source>
        <dbReference type="EMBL" id="VIP04646.1"/>
    </source>
</evidence>
<dbReference type="Proteomes" id="UP000464378">
    <property type="component" value="Chromosome"/>
</dbReference>
<keyword evidence="1" id="KW-1133">Transmembrane helix</keyword>
<sequence length="215" mass="23782">MLFAQDALKQSSELLNEGSEKLKELTGSSFDLAVLIFGVLVVGVGALILRRFLYRREVMPDLQKGLREDLREYPPAPPAGSRTLHYQNEPTRLRLVVVAPQGKNGEPITADDVPALLDEVCRGLGAMVRLDKPRIKVWPPQLSIPGFAPTFHRLITTGDDAKSPTKWILTAGPAKAGKRPILLAMALKADDAMERDLEIVTQPAEWNDRLRIVSE</sequence>
<dbReference type="InParanoid" id="A0A6C2YT57"/>
<organism evidence="2">
    <name type="scientific">Tuwongella immobilis</name>
    <dbReference type="NCBI Taxonomy" id="692036"/>
    <lineage>
        <taxon>Bacteria</taxon>
        <taxon>Pseudomonadati</taxon>
        <taxon>Planctomycetota</taxon>
        <taxon>Planctomycetia</taxon>
        <taxon>Gemmatales</taxon>
        <taxon>Gemmataceae</taxon>
        <taxon>Tuwongella</taxon>
    </lineage>
</organism>
<dbReference type="AlphaFoldDB" id="A0A6C2YT57"/>
<accession>A0A6C2YT57</accession>
<keyword evidence="3" id="KW-1185">Reference proteome</keyword>
<gene>
    <name evidence="2" type="ORF">GMBLW1_45470</name>
</gene>
<dbReference type="EMBL" id="LR586016">
    <property type="protein sequence ID" value="VIP04646.1"/>
    <property type="molecule type" value="Genomic_DNA"/>
</dbReference>
<keyword evidence="1" id="KW-0812">Transmembrane</keyword>
<name>A0A6C2YT57_9BACT</name>
<evidence type="ECO:0000256" key="1">
    <source>
        <dbReference type="SAM" id="Phobius"/>
    </source>
</evidence>
<dbReference type="RefSeq" id="WP_162659700.1">
    <property type="nucleotide sequence ID" value="NZ_LR593887.1"/>
</dbReference>
<proteinExistence type="predicted"/>